<dbReference type="InterPro" id="IPR050952">
    <property type="entry name" value="TRIM-NHL_E3_ligases"/>
</dbReference>
<feature type="repeat" description="NHL" evidence="2">
    <location>
        <begin position="540"/>
        <end position="583"/>
    </location>
</feature>
<dbReference type="PANTHER" id="PTHR24104:SF25">
    <property type="entry name" value="PROTEIN LIN-41"/>
    <property type="match status" value="1"/>
</dbReference>
<keyword evidence="5" id="KW-1185">Reference proteome</keyword>
<protein>
    <recommendedName>
        <fullName evidence="6">6-bladed beta-propeller</fullName>
    </recommendedName>
</protein>
<proteinExistence type="predicted"/>
<dbReference type="Proteomes" id="UP000317371">
    <property type="component" value="Unassembled WGS sequence"/>
</dbReference>
<evidence type="ECO:0000256" key="1">
    <source>
        <dbReference type="ARBA" id="ARBA00022737"/>
    </source>
</evidence>
<dbReference type="PANTHER" id="PTHR24104">
    <property type="entry name" value="E3 UBIQUITIN-PROTEIN LIGASE NHLRC1-RELATED"/>
    <property type="match status" value="1"/>
</dbReference>
<dbReference type="CDD" id="cd14957">
    <property type="entry name" value="NHL_like_2"/>
    <property type="match status" value="1"/>
</dbReference>
<dbReference type="RefSeq" id="WP_141610340.1">
    <property type="nucleotide sequence ID" value="NZ_VIGC02000013.1"/>
</dbReference>
<reference evidence="4 5" key="1">
    <citation type="submission" date="2019-06" db="EMBL/GenBank/DDBJ databases">
        <title>Genome sequence of Litorilinea aerophila BAA-2444.</title>
        <authorList>
            <person name="Maclea K.S."/>
            <person name="Maurais E.G."/>
            <person name="Iannazzi L.C."/>
        </authorList>
    </citation>
    <scope>NUCLEOTIDE SEQUENCE [LARGE SCALE GENOMIC DNA]</scope>
    <source>
        <strain evidence="4 5">ATCC BAA-2444</strain>
    </source>
</reference>
<dbReference type="SUPFAM" id="SSF101898">
    <property type="entry name" value="NHL repeat"/>
    <property type="match status" value="1"/>
</dbReference>
<sequence length="1062" mass="114478">MKWKLLITLALFLCLHIILVSRVNAQPFPPAGPFFPGPAGESLPPLSAAAKEHPDVGSAAIPLGQPGMSFRHVQTFGVTREPFIETNDHFYWVEGIGTIGNAVWIGDLLAHRAVKFDANGNFIAQIGKAGIIDHTGTPLARVTDVAEDGSGNVWVVAAEASHVVKYDSSGNRVAELGDAWDPGSSNDRFENPISIALDNSGNIYISDSGYWDSGYGNNRVQVFDSSGNYLATIGGGTCGTGITQLCRPRGIAVYNDRLYVADANNHRVQIFNIANPSAPTYAGTLGVTGSSGSGNNRFQRPQGVAADAGFIYVADTENHRVQVFDRNSLAYVATIGGSYGTGNHQFKYPTDVAVDAGGNIYVADYGNKRVQQFNNSRVYQRTYGTTGDSYVESNDRFYYSEGVAVGPDGSIYVVESYGHRLVKLSAAGAPQWTVGEAGQPGNDNAHFGHLNDVAVGPDGRIYTVESWGTARYMPGANHRLQIFNPDGSYVGGFGSHGSGNNQFNAPGGLGFDFNGNLYIADTDNHRVQIYNSQLAYVATLGVTGQAGSDNAHFNRPYDVAVDKDGYIYVADEGNDRIQVFDSNRQYVRTLGGGGMGSDFGYFAGYGPHHLAIDSQGRLYVADTGNNRVQVFDNFANANAYLTTIGTGGRKSGQFTTLMGIAVGPDNSVYTSEIHNNHRIQKFAPGVPGWKQVNLNGFGERANEGIGGMAPFGNHLYAGTYNFGGNGAQLWRMDTSGAWSPVMTNGFGDSTNVGVSHLVEFNGQLYAGVWNRTSSPPYTNGGEIWRSSNGVSWSQVVNQGFDNPFNGEIIHLTVFDGQIYASTRSFTNTHGAEIWRSSTGNPGDWQQVAADGFGDTNNAAVMTLQEFNGALYAGTRSRIGPGRDGADLWRSVDGLNWAPVITNGFAYTGTYDIAALAVFQDYLYAGTGRYDFATNSYPGGQIWRCSQTSGCDEPADWEMITGNGFGNANNINFSGFVVHDGYLYTFPYNLETGMEVWRSSDGVSWERVGEGGLGDSNNQGTYWNNSIAVFQERLIVGTYNQANGGEAWLFLHNRVYLPVTVRN</sequence>
<dbReference type="OrthoDB" id="134709at2"/>
<evidence type="ECO:0008006" key="6">
    <source>
        <dbReference type="Google" id="ProtNLM"/>
    </source>
</evidence>
<dbReference type="SUPFAM" id="SSF63829">
    <property type="entry name" value="Calcium-dependent phosphotriesterase"/>
    <property type="match status" value="1"/>
</dbReference>
<feature type="repeat" description="NHL" evidence="2">
    <location>
        <begin position="333"/>
        <end position="376"/>
    </location>
</feature>
<dbReference type="Gene3D" id="2.120.10.30">
    <property type="entry name" value="TolB, C-terminal domain"/>
    <property type="match status" value="4"/>
</dbReference>
<feature type="repeat" description="NHL" evidence="2">
    <location>
        <begin position="285"/>
        <end position="327"/>
    </location>
</feature>
<keyword evidence="3" id="KW-0732">Signal</keyword>
<dbReference type="InterPro" id="IPR001258">
    <property type="entry name" value="NHL_repeat"/>
</dbReference>
<keyword evidence="1" id="KW-0677">Repeat</keyword>
<feature type="repeat" description="NHL" evidence="2">
    <location>
        <begin position="605"/>
        <end position="634"/>
    </location>
</feature>
<dbReference type="Pfam" id="PF01436">
    <property type="entry name" value="NHL"/>
    <property type="match status" value="6"/>
</dbReference>
<feature type="signal peptide" evidence="3">
    <location>
        <begin position="1"/>
        <end position="25"/>
    </location>
</feature>
<dbReference type="CDD" id="cd05819">
    <property type="entry name" value="NHL"/>
    <property type="match status" value="1"/>
</dbReference>
<feature type="repeat" description="NHL" evidence="2">
    <location>
        <begin position="236"/>
        <end position="274"/>
    </location>
</feature>
<gene>
    <name evidence="4" type="ORF">FKZ61_11810</name>
</gene>
<feature type="repeat" description="NHL" evidence="2">
    <location>
        <begin position="434"/>
        <end position="486"/>
    </location>
</feature>
<evidence type="ECO:0000313" key="4">
    <source>
        <dbReference type="EMBL" id="TQE95521.1"/>
    </source>
</evidence>
<feature type="repeat" description="NHL" evidence="2">
    <location>
        <begin position="183"/>
        <end position="226"/>
    </location>
</feature>
<dbReference type="PROSITE" id="PS51125">
    <property type="entry name" value="NHL"/>
    <property type="match status" value="9"/>
</dbReference>
<name>A0A540VFJ7_9CHLR</name>
<evidence type="ECO:0000256" key="3">
    <source>
        <dbReference type="SAM" id="SignalP"/>
    </source>
</evidence>
<feature type="repeat" description="NHL" evidence="2">
    <location>
        <begin position="490"/>
        <end position="533"/>
    </location>
</feature>
<evidence type="ECO:0000313" key="5">
    <source>
        <dbReference type="Proteomes" id="UP000317371"/>
    </source>
</evidence>
<dbReference type="InParanoid" id="A0A540VFJ7"/>
<dbReference type="AlphaFoldDB" id="A0A540VFJ7"/>
<evidence type="ECO:0000256" key="2">
    <source>
        <dbReference type="PROSITE-ProRule" id="PRU00504"/>
    </source>
</evidence>
<accession>A0A540VFJ7</accession>
<dbReference type="SUPFAM" id="SSF75011">
    <property type="entry name" value="3-carboxy-cis,cis-mucoante lactonizing enzyme"/>
    <property type="match status" value="1"/>
</dbReference>
<dbReference type="EMBL" id="VIGC01000013">
    <property type="protein sequence ID" value="TQE95521.1"/>
    <property type="molecule type" value="Genomic_DNA"/>
</dbReference>
<dbReference type="InterPro" id="IPR011042">
    <property type="entry name" value="6-blade_b-propeller_TolB-like"/>
</dbReference>
<dbReference type="GO" id="GO:0008270">
    <property type="term" value="F:zinc ion binding"/>
    <property type="evidence" value="ECO:0007669"/>
    <property type="project" value="UniProtKB-KW"/>
</dbReference>
<feature type="repeat" description="NHL" evidence="2">
    <location>
        <begin position="641"/>
        <end position="685"/>
    </location>
</feature>
<comment type="caution">
    <text evidence="4">The sequence shown here is derived from an EMBL/GenBank/DDBJ whole genome shotgun (WGS) entry which is preliminary data.</text>
</comment>
<feature type="chain" id="PRO_5022155686" description="6-bladed beta-propeller" evidence="3">
    <location>
        <begin position="26"/>
        <end position="1062"/>
    </location>
</feature>
<organism evidence="4 5">
    <name type="scientific">Litorilinea aerophila</name>
    <dbReference type="NCBI Taxonomy" id="1204385"/>
    <lineage>
        <taxon>Bacteria</taxon>
        <taxon>Bacillati</taxon>
        <taxon>Chloroflexota</taxon>
        <taxon>Caldilineae</taxon>
        <taxon>Caldilineales</taxon>
        <taxon>Caldilineaceae</taxon>
        <taxon>Litorilinea</taxon>
    </lineage>
</organism>